<dbReference type="Gene3D" id="3.30.450.290">
    <property type="match status" value="1"/>
</dbReference>
<dbReference type="Pfam" id="PF00512">
    <property type="entry name" value="HisKA"/>
    <property type="match status" value="1"/>
</dbReference>
<accession>A0A7C4MNM6</accession>
<feature type="domain" description="Histidine kinase" evidence="11">
    <location>
        <begin position="529"/>
        <end position="753"/>
    </location>
</feature>
<dbReference type="Gene3D" id="3.30.450.20">
    <property type="entry name" value="PAS domain"/>
    <property type="match status" value="2"/>
</dbReference>
<feature type="domain" description="PAS" evidence="12">
    <location>
        <begin position="397"/>
        <end position="455"/>
    </location>
</feature>
<evidence type="ECO:0000256" key="7">
    <source>
        <dbReference type="ARBA" id="ARBA00022777"/>
    </source>
</evidence>
<dbReference type="InterPro" id="IPR003661">
    <property type="entry name" value="HisK_dim/P_dom"/>
</dbReference>
<keyword evidence="10" id="KW-1133">Transmembrane helix</keyword>
<comment type="subcellular location">
    <subcellularLocation>
        <location evidence="2">Membrane</location>
    </subcellularLocation>
</comment>
<dbReference type="Pfam" id="PF13426">
    <property type="entry name" value="PAS_9"/>
    <property type="match status" value="1"/>
</dbReference>
<evidence type="ECO:0000256" key="6">
    <source>
        <dbReference type="ARBA" id="ARBA00022741"/>
    </source>
</evidence>
<dbReference type="Pfam" id="PF02518">
    <property type="entry name" value="HATPase_c"/>
    <property type="match status" value="1"/>
</dbReference>
<dbReference type="SUPFAM" id="SSF55874">
    <property type="entry name" value="ATPase domain of HSP90 chaperone/DNA topoisomerase II/histidine kinase"/>
    <property type="match status" value="1"/>
</dbReference>
<name>A0A7C4MNM6_9BACT</name>
<organism evidence="15">
    <name type="scientific">Desulfatirhabdium butyrativorans</name>
    <dbReference type="NCBI Taxonomy" id="340467"/>
    <lineage>
        <taxon>Bacteria</taxon>
        <taxon>Pseudomonadati</taxon>
        <taxon>Thermodesulfobacteriota</taxon>
        <taxon>Desulfobacteria</taxon>
        <taxon>Desulfobacterales</taxon>
        <taxon>Desulfatirhabdiaceae</taxon>
        <taxon>Desulfatirhabdium</taxon>
    </lineage>
</organism>
<keyword evidence="4" id="KW-0597">Phosphoprotein</keyword>
<dbReference type="InterPro" id="IPR005467">
    <property type="entry name" value="His_kinase_dom"/>
</dbReference>
<dbReference type="InterPro" id="IPR013767">
    <property type="entry name" value="PAS_fold"/>
</dbReference>
<dbReference type="GO" id="GO:0000155">
    <property type="term" value="F:phosphorelay sensor kinase activity"/>
    <property type="evidence" value="ECO:0007669"/>
    <property type="project" value="InterPro"/>
</dbReference>
<dbReference type="PROSITE" id="PS50109">
    <property type="entry name" value="HIS_KIN"/>
    <property type="match status" value="1"/>
</dbReference>
<dbReference type="Gene3D" id="6.10.340.10">
    <property type="match status" value="1"/>
</dbReference>
<dbReference type="EMBL" id="DSUH01000211">
    <property type="protein sequence ID" value="HGU32981.1"/>
    <property type="molecule type" value="Genomic_DNA"/>
</dbReference>
<dbReference type="InterPro" id="IPR004358">
    <property type="entry name" value="Sig_transdc_His_kin-like_C"/>
</dbReference>
<dbReference type="CDD" id="cd06225">
    <property type="entry name" value="HAMP"/>
    <property type="match status" value="1"/>
</dbReference>
<comment type="caution">
    <text evidence="15">The sequence shown here is derived from an EMBL/GenBank/DDBJ whole genome shotgun (WGS) entry which is preliminary data.</text>
</comment>
<dbReference type="PANTHER" id="PTHR43065:SF46">
    <property type="entry name" value="C4-DICARBOXYLATE TRANSPORT SENSOR PROTEIN DCTB"/>
    <property type="match status" value="1"/>
</dbReference>
<reference evidence="15" key="1">
    <citation type="journal article" date="2020" name="mSystems">
        <title>Genome- and Community-Level Interaction Insights into Carbon Utilization and Element Cycling Functions of Hydrothermarchaeota in Hydrothermal Sediment.</title>
        <authorList>
            <person name="Zhou Z."/>
            <person name="Liu Y."/>
            <person name="Xu W."/>
            <person name="Pan J."/>
            <person name="Luo Z.H."/>
            <person name="Li M."/>
        </authorList>
    </citation>
    <scope>NUCLEOTIDE SEQUENCE [LARGE SCALE GENOMIC DNA]</scope>
    <source>
        <strain evidence="15">SpSt-477</strain>
    </source>
</reference>
<dbReference type="SMART" id="SM00387">
    <property type="entry name" value="HATPase_c"/>
    <property type="match status" value="1"/>
</dbReference>
<dbReference type="PROSITE" id="PS50885">
    <property type="entry name" value="HAMP"/>
    <property type="match status" value="1"/>
</dbReference>
<keyword evidence="6" id="KW-0547">Nucleotide-binding</keyword>
<comment type="catalytic activity">
    <reaction evidence="1">
        <text>ATP + protein L-histidine = ADP + protein N-phospho-L-histidine.</text>
        <dbReference type="EC" id="2.7.13.3"/>
    </reaction>
</comment>
<evidence type="ECO:0000256" key="8">
    <source>
        <dbReference type="ARBA" id="ARBA00022840"/>
    </source>
</evidence>
<dbReference type="InterPro" id="IPR000014">
    <property type="entry name" value="PAS"/>
</dbReference>
<dbReference type="Gene3D" id="3.30.565.10">
    <property type="entry name" value="Histidine kinase-like ATPase, C-terminal domain"/>
    <property type="match status" value="1"/>
</dbReference>
<feature type="domain" description="HAMP" evidence="14">
    <location>
        <begin position="218"/>
        <end position="270"/>
    </location>
</feature>
<dbReference type="Gene3D" id="1.10.287.130">
    <property type="match status" value="1"/>
</dbReference>
<sequence>MLERIRNSLGYHLIFVMGITLFAGFTIWAYFNIRYQKEKMMNHILVWTDRLGETIKLGTEYAMMLNARDNINQSIQNIGRLEAIDSIRIYNKDGEIKFSKNLAEINTRTNIRNEACHVCHKTEPPAVDLPLTQRVRVLQTVEGHRGIGIISPIRNAPGCSTGDCHFHSPEKNILGALDVVVSLKETDQDILYFEEGVILLSAFLFLSTAAVIFCFILRFVNRPIMQLIEGTQRIARGDFSTPIHIPYRNELGQLADAFAAMGKRIEEKQQELRNQRIQYQTLFERVPCIITVQDRQFRLLQYNREFSKRFDPQPGDFCYKAYKDRSEKCPECPVEWTFADGKGHYSEETGYNKDGSRTYWVVQTAPIKDAEGNIVAAMEMSIDISRSKQLEEQLAESERKYHDIFNNIPNPVFVLDIKTLDILDCNTSAETIYGYHREELIGKRFLELFPEGEREDYAFKMLTASVVNKARQIHRKGNTLFVNIRISPSEYAGQSVLLVTTTDETKRIEAEQQIIQASKMATLGEMATGVAHELNQPLSVIKTASSFFIRKIERNEPIPEAILQTLAKEIDSHVDRATRIINHMRQFGRKTEVQLEKVNLNDVVKKSFEMFSQQLRARGIDVEWHLSETTPWIWADAARLEQVFINLLINARDAIEERMEKTGNPSITKKILLKTQVLQTTVTASVADTGSGIPPEILDKIFEPFFTTKQVGKGTGLGLSISYGIVRECNGEISAVNNDDGGATFIVQFPRIEDSLKSEERG</sequence>
<proteinExistence type="predicted"/>
<gene>
    <name evidence="15" type="ORF">ENS29_09005</name>
</gene>
<dbReference type="PRINTS" id="PR00344">
    <property type="entry name" value="BCTRLSENSOR"/>
</dbReference>
<evidence type="ECO:0000256" key="1">
    <source>
        <dbReference type="ARBA" id="ARBA00000085"/>
    </source>
</evidence>
<dbReference type="NCBIfam" id="TIGR00229">
    <property type="entry name" value="sensory_box"/>
    <property type="match status" value="1"/>
</dbReference>
<dbReference type="GO" id="GO:0016020">
    <property type="term" value="C:membrane"/>
    <property type="evidence" value="ECO:0007669"/>
    <property type="project" value="UniProtKB-SubCell"/>
</dbReference>
<dbReference type="SUPFAM" id="SSF55785">
    <property type="entry name" value="PYP-like sensor domain (PAS domain)"/>
    <property type="match status" value="2"/>
</dbReference>
<keyword evidence="9" id="KW-0902">Two-component regulatory system</keyword>
<feature type="domain" description="PAC" evidence="13">
    <location>
        <begin position="344"/>
        <end position="396"/>
    </location>
</feature>
<dbReference type="InterPro" id="IPR000700">
    <property type="entry name" value="PAS-assoc_C"/>
</dbReference>
<evidence type="ECO:0000256" key="9">
    <source>
        <dbReference type="ARBA" id="ARBA00023012"/>
    </source>
</evidence>
<dbReference type="GO" id="GO:0005524">
    <property type="term" value="F:ATP binding"/>
    <property type="evidence" value="ECO:0007669"/>
    <property type="project" value="UniProtKB-KW"/>
</dbReference>
<dbReference type="InterPro" id="IPR003660">
    <property type="entry name" value="HAMP_dom"/>
</dbReference>
<feature type="transmembrane region" description="Helical" evidence="10">
    <location>
        <begin position="197"/>
        <end position="220"/>
    </location>
</feature>
<dbReference type="SUPFAM" id="SSF47384">
    <property type="entry name" value="Homodimeric domain of signal transducing histidine kinase"/>
    <property type="match status" value="1"/>
</dbReference>
<dbReference type="SUPFAM" id="SSF158472">
    <property type="entry name" value="HAMP domain-like"/>
    <property type="match status" value="1"/>
</dbReference>
<evidence type="ECO:0000259" key="11">
    <source>
        <dbReference type="PROSITE" id="PS50109"/>
    </source>
</evidence>
<evidence type="ECO:0000256" key="10">
    <source>
        <dbReference type="SAM" id="Phobius"/>
    </source>
</evidence>
<keyword evidence="10" id="KW-0812">Transmembrane</keyword>
<dbReference type="PANTHER" id="PTHR43065">
    <property type="entry name" value="SENSOR HISTIDINE KINASE"/>
    <property type="match status" value="1"/>
</dbReference>
<evidence type="ECO:0000256" key="4">
    <source>
        <dbReference type="ARBA" id="ARBA00022553"/>
    </source>
</evidence>
<evidence type="ECO:0000259" key="14">
    <source>
        <dbReference type="PROSITE" id="PS50885"/>
    </source>
</evidence>
<dbReference type="Pfam" id="PF00989">
    <property type="entry name" value="PAS"/>
    <property type="match status" value="1"/>
</dbReference>
<dbReference type="AlphaFoldDB" id="A0A7C4MNM6"/>
<dbReference type="InterPro" id="IPR003594">
    <property type="entry name" value="HATPase_dom"/>
</dbReference>
<dbReference type="PROSITE" id="PS50112">
    <property type="entry name" value="PAS"/>
    <property type="match status" value="1"/>
</dbReference>
<dbReference type="CDD" id="cd00130">
    <property type="entry name" value="PAS"/>
    <property type="match status" value="1"/>
</dbReference>
<evidence type="ECO:0000256" key="5">
    <source>
        <dbReference type="ARBA" id="ARBA00022679"/>
    </source>
</evidence>
<evidence type="ECO:0000259" key="13">
    <source>
        <dbReference type="PROSITE" id="PS50113"/>
    </source>
</evidence>
<dbReference type="EC" id="2.7.13.3" evidence="3"/>
<dbReference type="SMART" id="SM00091">
    <property type="entry name" value="PAS"/>
    <property type="match status" value="1"/>
</dbReference>
<dbReference type="CDD" id="cd00082">
    <property type="entry name" value="HisKA"/>
    <property type="match status" value="1"/>
</dbReference>
<keyword evidence="8" id="KW-0067">ATP-binding</keyword>
<evidence type="ECO:0000256" key="3">
    <source>
        <dbReference type="ARBA" id="ARBA00012438"/>
    </source>
</evidence>
<keyword evidence="7" id="KW-0418">Kinase</keyword>
<dbReference type="Pfam" id="PF00672">
    <property type="entry name" value="HAMP"/>
    <property type="match status" value="1"/>
</dbReference>
<dbReference type="SMART" id="SM00388">
    <property type="entry name" value="HisKA"/>
    <property type="match status" value="1"/>
</dbReference>
<dbReference type="SMART" id="SM00304">
    <property type="entry name" value="HAMP"/>
    <property type="match status" value="1"/>
</dbReference>
<dbReference type="InterPro" id="IPR036890">
    <property type="entry name" value="HATPase_C_sf"/>
</dbReference>
<evidence type="ECO:0000259" key="12">
    <source>
        <dbReference type="PROSITE" id="PS50112"/>
    </source>
</evidence>
<evidence type="ECO:0000313" key="15">
    <source>
        <dbReference type="EMBL" id="HGU32981.1"/>
    </source>
</evidence>
<protein>
    <recommendedName>
        <fullName evidence="3">histidine kinase</fullName>
        <ecNumber evidence="3">2.7.13.3</ecNumber>
    </recommendedName>
</protein>
<feature type="transmembrane region" description="Helical" evidence="10">
    <location>
        <begin position="12"/>
        <end position="31"/>
    </location>
</feature>
<evidence type="ECO:0000256" key="2">
    <source>
        <dbReference type="ARBA" id="ARBA00004370"/>
    </source>
</evidence>
<dbReference type="PROSITE" id="PS50113">
    <property type="entry name" value="PAC"/>
    <property type="match status" value="1"/>
</dbReference>
<dbReference type="InterPro" id="IPR036097">
    <property type="entry name" value="HisK_dim/P_sf"/>
</dbReference>
<dbReference type="InterPro" id="IPR035965">
    <property type="entry name" value="PAS-like_dom_sf"/>
</dbReference>
<keyword evidence="10" id="KW-0472">Membrane</keyword>
<keyword evidence="5" id="KW-0808">Transferase</keyword>